<dbReference type="SUPFAM" id="SSF56112">
    <property type="entry name" value="Protein kinase-like (PK-like)"/>
    <property type="match status" value="1"/>
</dbReference>
<reference evidence="2 3" key="1">
    <citation type="submission" date="2024-02" db="EMBL/GenBank/DDBJ databases">
        <title>Herpetosiphon gulosus NBRC 112829.</title>
        <authorList>
            <person name="Ichikawa N."/>
            <person name="Katano-Makiyama Y."/>
            <person name="Hidaka K."/>
        </authorList>
    </citation>
    <scope>NUCLEOTIDE SEQUENCE [LARGE SCALE GENOMIC DNA]</scope>
    <source>
        <strain evidence="2 3">NBRC 112829</strain>
    </source>
</reference>
<sequence length="457" mass="52481">MNAETTWMVNYRLILSDPTDKYLFLLPNTNQLRLPSWQMPLSHFWQDVAHINAWVVAHLGLTTRVLRCIQIDDDFTQHQMTLTYTLLAESIQPIATAAWMLIDQAINDQQVDPSLALLLTKWQTQYKTPTLPLQEVPWYQANWGPAAFAWINRVLAQADIQALGEIQQHRTWNRSSIWQLATTQGRIFFKALPAMFAHEIRLIQYLQAHELNHTPSVLALEPQQAWMLLPDFAAPTLNQSTNLEQWQRSLEAYAQLQIRQIPKREQLAACGLAIRPLSWLIDQIEPLLNDHQAMLLDQSWGLTSAELAQLQAAIPQLKAACCSLQAFNLPDTLEHGDLGASNIIIAAQRTIFTDWSDASISQPFFSLGLLLEGIEQRFSSILNVRETLIQSYLNIWVEQFGLEYAQLRQAYQHAAILTPIHQALTYQHWIKPYLYAPWEMEAMIPAYLRQLISLLEC</sequence>
<protein>
    <recommendedName>
        <fullName evidence="1">Aminoglycoside phosphotransferase domain-containing protein</fullName>
    </recommendedName>
</protein>
<dbReference type="RefSeq" id="WP_345723400.1">
    <property type="nucleotide sequence ID" value="NZ_BAABRU010000013.1"/>
</dbReference>
<organism evidence="2 3">
    <name type="scientific">Herpetosiphon gulosus</name>
    <dbReference type="NCBI Taxonomy" id="1973496"/>
    <lineage>
        <taxon>Bacteria</taxon>
        <taxon>Bacillati</taxon>
        <taxon>Chloroflexota</taxon>
        <taxon>Chloroflexia</taxon>
        <taxon>Herpetosiphonales</taxon>
        <taxon>Herpetosiphonaceae</taxon>
        <taxon>Herpetosiphon</taxon>
    </lineage>
</organism>
<dbReference type="Gene3D" id="3.90.1200.10">
    <property type="match status" value="1"/>
</dbReference>
<feature type="domain" description="Aminoglycoside phosphotransferase" evidence="1">
    <location>
        <begin position="187"/>
        <end position="388"/>
    </location>
</feature>
<evidence type="ECO:0000313" key="2">
    <source>
        <dbReference type="EMBL" id="GAA5529805.1"/>
    </source>
</evidence>
<dbReference type="InterPro" id="IPR002575">
    <property type="entry name" value="Aminoglycoside_PTrfase"/>
</dbReference>
<keyword evidence="3" id="KW-1185">Reference proteome</keyword>
<evidence type="ECO:0000313" key="3">
    <source>
        <dbReference type="Proteomes" id="UP001428290"/>
    </source>
</evidence>
<dbReference type="EMBL" id="BAABRU010000013">
    <property type="protein sequence ID" value="GAA5529805.1"/>
    <property type="molecule type" value="Genomic_DNA"/>
</dbReference>
<dbReference type="InterPro" id="IPR011009">
    <property type="entry name" value="Kinase-like_dom_sf"/>
</dbReference>
<gene>
    <name evidence="2" type="ORF">Hgul01_03619</name>
</gene>
<accession>A0ABP9X316</accession>
<dbReference type="Pfam" id="PF01636">
    <property type="entry name" value="APH"/>
    <property type="match status" value="1"/>
</dbReference>
<dbReference type="Proteomes" id="UP001428290">
    <property type="component" value="Unassembled WGS sequence"/>
</dbReference>
<evidence type="ECO:0000259" key="1">
    <source>
        <dbReference type="Pfam" id="PF01636"/>
    </source>
</evidence>
<proteinExistence type="predicted"/>
<name>A0ABP9X316_9CHLR</name>
<comment type="caution">
    <text evidence="2">The sequence shown here is derived from an EMBL/GenBank/DDBJ whole genome shotgun (WGS) entry which is preliminary data.</text>
</comment>